<dbReference type="PANTHER" id="PTHR43378:SF2">
    <property type="entry name" value="UDP-3-O-ACYLGLUCOSAMINE N-ACYLTRANSFERASE 1, MITOCHONDRIAL-RELATED"/>
    <property type="match status" value="1"/>
</dbReference>
<dbReference type="AlphaFoldDB" id="E3PUL7"/>
<dbReference type="InterPro" id="IPR007691">
    <property type="entry name" value="LpxD"/>
</dbReference>
<keyword evidence="3 6" id="KW-0808">Transferase</keyword>
<evidence type="ECO:0000256" key="3">
    <source>
        <dbReference type="ARBA" id="ARBA00022679"/>
    </source>
</evidence>
<dbReference type="InterPro" id="IPR001451">
    <property type="entry name" value="Hexapep"/>
</dbReference>
<evidence type="ECO:0000256" key="1">
    <source>
        <dbReference type="ARBA" id="ARBA00022516"/>
    </source>
</evidence>
<dbReference type="Pfam" id="PF00132">
    <property type="entry name" value="Hexapep"/>
    <property type="match status" value="2"/>
</dbReference>
<proteinExistence type="predicted"/>
<evidence type="ECO:0000313" key="7">
    <source>
        <dbReference type="Proteomes" id="UP000007041"/>
    </source>
</evidence>
<keyword evidence="5 6" id="KW-0012">Acyltransferase</keyword>
<gene>
    <name evidence="6" type="ordered locus">CLOST_2338</name>
</gene>
<dbReference type="SUPFAM" id="SSF51161">
    <property type="entry name" value="Trimeric LpxA-like enzymes"/>
    <property type="match status" value="1"/>
</dbReference>
<dbReference type="GO" id="GO:0009245">
    <property type="term" value="P:lipid A biosynthetic process"/>
    <property type="evidence" value="ECO:0007669"/>
    <property type="project" value="UniProtKB-KW"/>
</dbReference>
<dbReference type="PANTHER" id="PTHR43378">
    <property type="entry name" value="UDP-3-O-ACYLGLUCOSAMINE N-ACYLTRANSFERASE"/>
    <property type="match status" value="1"/>
</dbReference>
<keyword evidence="2" id="KW-0441">Lipid A biosynthesis</keyword>
<evidence type="ECO:0000313" key="6">
    <source>
        <dbReference type="EMBL" id="CBH22455.1"/>
    </source>
</evidence>
<protein>
    <submittedName>
        <fullName evidence="6">Putative UDP-3-O-[3-hydroxymyristoyl] glucosamine N-acyltransferase</fullName>
        <ecNumber evidence="6">2.3.1.-</ecNumber>
    </submittedName>
</protein>
<dbReference type="EMBL" id="FP565809">
    <property type="protein sequence ID" value="CBH22455.1"/>
    <property type="molecule type" value="Genomic_DNA"/>
</dbReference>
<dbReference type="STRING" id="1511.CLOST_2338"/>
<evidence type="ECO:0000256" key="2">
    <source>
        <dbReference type="ARBA" id="ARBA00022556"/>
    </source>
</evidence>
<name>E3PUL7_ACESD</name>
<dbReference type="InterPro" id="IPR011004">
    <property type="entry name" value="Trimer_LpxA-like_sf"/>
</dbReference>
<dbReference type="HOGENOM" id="CLU_049865_1_0_9"/>
<evidence type="ECO:0000256" key="4">
    <source>
        <dbReference type="ARBA" id="ARBA00023098"/>
    </source>
</evidence>
<dbReference type="Proteomes" id="UP000007041">
    <property type="component" value="Chromosome"/>
</dbReference>
<organism evidence="6 7">
    <name type="scientific">Acetoanaerobium sticklandii (strain ATCC 12662 / DSM 519 / JCM 1433 / CCUG 9281 / NCIMB 10654 / HF)</name>
    <name type="common">Clostridium sticklandii</name>
    <dbReference type="NCBI Taxonomy" id="499177"/>
    <lineage>
        <taxon>Bacteria</taxon>
        <taxon>Bacillati</taxon>
        <taxon>Bacillota</taxon>
        <taxon>Clostridia</taxon>
        <taxon>Peptostreptococcales</taxon>
        <taxon>Filifactoraceae</taxon>
        <taxon>Acetoanaerobium</taxon>
    </lineage>
</organism>
<reference evidence="7" key="1">
    <citation type="journal article" date="2010" name="BMC Genomics">
        <title>Clostridium sticklandii, a specialist in amino acid degradation:revisiting its metabolism through its genome sequence.</title>
        <authorList>
            <person name="Fonknechten N."/>
            <person name="Chaussonnerie S."/>
            <person name="Tricot S."/>
            <person name="Lajus A."/>
            <person name="Andreesen J.R."/>
            <person name="Perchat N."/>
            <person name="Pelletier E."/>
            <person name="Gouyvenoux M."/>
            <person name="Barbe V."/>
            <person name="Salanoubat M."/>
            <person name="Le Paslier D."/>
            <person name="Weissenbach J."/>
            <person name="Cohen G.N."/>
            <person name="Kreimeyer A."/>
        </authorList>
    </citation>
    <scope>NUCLEOTIDE SEQUENCE [LARGE SCALE GENOMIC DNA]</scope>
    <source>
        <strain evidence="7">ATCC 12662 / DSM 519 / JCM 1433 / CCUG 9281 / NCIMB 10654 / HF</strain>
    </source>
</reference>
<dbReference type="GO" id="GO:0016410">
    <property type="term" value="F:N-acyltransferase activity"/>
    <property type="evidence" value="ECO:0007669"/>
    <property type="project" value="InterPro"/>
</dbReference>
<dbReference type="BioCyc" id="CSTI499177:GJE9-2408-MONOMER"/>
<dbReference type="EC" id="2.3.1.-" evidence="6"/>
<dbReference type="Gene3D" id="2.160.10.10">
    <property type="entry name" value="Hexapeptide repeat proteins"/>
    <property type="match status" value="1"/>
</dbReference>
<sequence>MYKNQFEFNSKELLKFNEYDKQIFFDTTVYSVSSVNKAMNSTLIFVDKLSEEDLYRLGKVENSIIILNNKYLDTTFGNNHLLYVDRPRKEYAKILGYILNRNAKTEIKSCHNNSYYFSESIGENTIIEPFCLIDSTVKIGKNCLIKSGAKIRGNVNIGDYCIIKENCVIGADGFGVERDETGDTYKIPHVGGVLIGNNVEVGSCSVIAQGTIEPTVIEDYVKIDDSCFIAHNVHISKGSLIIANSEISGSVFIGKNSWISPNVCIKDGVNIGDNCTIGMGSVVLKNVEHNTTIIGNPGRPLKGKNGGK</sequence>
<keyword evidence="1" id="KW-0444">Lipid biosynthesis</keyword>
<dbReference type="KEGG" id="cst:CLOST_2338"/>
<keyword evidence="4" id="KW-0443">Lipid metabolism</keyword>
<dbReference type="eggNOG" id="COG1044">
    <property type="taxonomic scope" value="Bacteria"/>
</dbReference>
<evidence type="ECO:0000256" key="5">
    <source>
        <dbReference type="ARBA" id="ARBA00023315"/>
    </source>
</evidence>
<dbReference type="CDD" id="cd03352">
    <property type="entry name" value="LbH_LpxD"/>
    <property type="match status" value="1"/>
</dbReference>
<dbReference type="GO" id="GO:0016020">
    <property type="term" value="C:membrane"/>
    <property type="evidence" value="ECO:0007669"/>
    <property type="project" value="GOC"/>
</dbReference>
<accession>E3PUL7</accession>
<keyword evidence="7" id="KW-1185">Reference proteome</keyword>